<keyword evidence="1" id="KW-0732">Signal</keyword>
<accession>A0AAD9SJ31</accession>
<dbReference type="Proteomes" id="UP001265746">
    <property type="component" value="Unassembled WGS sequence"/>
</dbReference>
<comment type="caution">
    <text evidence="2">The sequence shown here is derived from an EMBL/GenBank/DDBJ whole genome shotgun (WGS) entry which is preliminary data.</text>
</comment>
<feature type="signal peptide" evidence="1">
    <location>
        <begin position="1"/>
        <end position="21"/>
    </location>
</feature>
<proteinExistence type="predicted"/>
<reference evidence="2" key="1">
    <citation type="submission" date="2023-06" db="EMBL/GenBank/DDBJ databases">
        <authorList>
            <person name="Noh H."/>
        </authorList>
    </citation>
    <scope>NUCLEOTIDE SEQUENCE</scope>
    <source>
        <strain evidence="2">DUCC20226</strain>
    </source>
</reference>
<evidence type="ECO:0000313" key="2">
    <source>
        <dbReference type="EMBL" id="KAK2609515.1"/>
    </source>
</evidence>
<sequence>MQFTSSLVSLLLAAVTTGVQAIPGSPVEQRQEAPRIYAKFWNDTACGADGGAWVEDTVWLQEPLDGSCIDVEVWTTFASTEIVFNSATHDLRAYSLDKCDESGNHYDVPAGKTGCWAQFVDSVKYL</sequence>
<organism evidence="2 3">
    <name type="scientific">Phomopsis amygdali</name>
    <name type="common">Fusicoccum amygdali</name>
    <dbReference type="NCBI Taxonomy" id="1214568"/>
    <lineage>
        <taxon>Eukaryota</taxon>
        <taxon>Fungi</taxon>
        <taxon>Dikarya</taxon>
        <taxon>Ascomycota</taxon>
        <taxon>Pezizomycotina</taxon>
        <taxon>Sordariomycetes</taxon>
        <taxon>Sordariomycetidae</taxon>
        <taxon>Diaporthales</taxon>
        <taxon>Diaporthaceae</taxon>
        <taxon>Diaporthe</taxon>
    </lineage>
</organism>
<dbReference type="EMBL" id="JAUJFL010000002">
    <property type="protein sequence ID" value="KAK2609515.1"/>
    <property type="molecule type" value="Genomic_DNA"/>
</dbReference>
<evidence type="ECO:0000256" key="1">
    <source>
        <dbReference type="SAM" id="SignalP"/>
    </source>
</evidence>
<gene>
    <name evidence="2" type="ORF">N8I77_003012</name>
</gene>
<dbReference type="AlphaFoldDB" id="A0AAD9SJ31"/>
<evidence type="ECO:0000313" key="3">
    <source>
        <dbReference type="Proteomes" id="UP001265746"/>
    </source>
</evidence>
<protein>
    <submittedName>
        <fullName evidence="2">Uncharacterized protein</fullName>
    </submittedName>
</protein>
<keyword evidence="3" id="KW-1185">Reference proteome</keyword>
<name>A0AAD9SJ31_PHOAM</name>
<feature type="chain" id="PRO_5042286532" evidence="1">
    <location>
        <begin position="22"/>
        <end position="126"/>
    </location>
</feature>